<proteinExistence type="predicted"/>
<dbReference type="RefSeq" id="WP_144885346.1">
    <property type="nucleotide sequence ID" value="NZ_VLLE01000003.1"/>
</dbReference>
<evidence type="ECO:0008006" key="3">
    <source>
        <dbReference type="Google" id="ProtNLM"/>
    </source>
</evidence>
<organism evidence="1 2">
    <name type="scientific">Lacibacter cauensis</name>
    <dbReference type="NCBI Taxonomy" id="510947"/>
    <lineage>
        <taxon>Bacteria</taxon>
        <taxon>Pseudomonadati</taxon>
        <taxon>Bacteroidota</taxon>
        <taxon>Chitinophagia</taxon>
        <taxon>Chitinophagales</taxon>
        <taxon>Chitinophagaceae</taxon>
        <taxon>Lacibacter</taxon>
    </lineage>
</organism>
<evidence type="ECO:0000313" key="2">
    <source>
        <dbReference type="Proteomes" id="UP000316167"/>
    </source>
</evidence>
<accession>A0A562SQI5</accession>
<gene>
    <name evidence="1" type="ORF">IQ13_1382</name>
</gene>
<name>A0A562SQI5_9BACT</name>
<dbReference type="Gene3D" id="3.60.110.10">
    <property type="entry name" value="Carbon-nitrogen hydrolase"/>
    <property type="match status" value="1"/>
</dbReference>
<keyword evidence="2" id="KW-1185">Reference proteome</keyword>
<dbReference type="CDD" id="cd01646">
    <property type="entry name" value="RT_Bac_retron_I"/>
    <property type="match status" value="1"/>
</dbReference>
<sequence length="1008" mass="118325">MNNIMDLTLDDLRLAFRKAKIDAYYENGDNSVRKFIDYELQLDKNLNSLLLNILLDQADNDIEKSVGSFTYMIKSIKRDKESLTNFYYSNADEDWNNLENEQIEIQYRVIGQLEVEMHVIASLWIMKTGHKLERHLSENSYGCRLRRTNQKECFFKPGSTEYSEFDKGNFRPYFVDYKSWQNKGIDTLKHEIRNGKDVIAITLDIERFYHRVNPDFINSKEFLDLIGEADLYNDPYTILLLKRLEIWTKKVIDEGIFDFDMLRIRHCGIPIGYSASKIIANLLLFEFDKLIEKHIDPPYYGRYVDDIFLIINNTGEITNSEDFWNFIQKRIGTDKIEKVIDEDNYKLSIYYSKQSEVIFSPKKQRFFVLAGKSGEAFIESVQDSINENSSEWRMLPDTDKDLEALTKEMASPTTDSSEHVNSIRKSDGLSIQRLKFALHLRNFEAIVHSLNAHYWKDGLTKFLDLSLDFVVTPLNIDVYQKYYARLVRLAILSSRIDYAIKIINKINNSFDLLQSRSDNDVQFELCRKHINETLTEAIITGLNPDLLAGKKYEQYEPLFKMLNQSSNEIVKYHRYAIYSDWHVVPYKRFLIDDIEFRKSGLKHDKFVLDSAVLSNNSKLSHQFNSLLEFWYTYIKRTNAGFPSALFYYTRPFDTLELTLLFSDWLTNESKFDLLLLLNRIFGNPEIEGYIKKPRQHKELANYLYVDIKAEYKTIDRYFCLSNFYTSEDSWIADVRDDHQEPDTGRLQRLYRLINNVLRVKEKEIDYIVFPELSLPRSEISYVAKKLKNKGISLIAGVGYQKKELRNELQPLKGSVSNQLIYILNIGSSDKEQQISIIQEKVFPAIHEESNLMQVGGKILIPHSDKKYIINHDGLYLSGLICNDVLNINNRYPLRGEIDCLVLVEWNPDTETYDGLIKATANDLHCFVIQVNDRLYGDTRIRAPYKEHYMRDVVRIKGGEIDYFVVSKIEVESLREFQRDFRSSPKGKFKPVPTGYEISDERRHYKHKQ</sequence>
<dbReference type="SUPFAM" id="SSF56317">
    <property type="entry name" value="Carbon-nitrogen hydrolase"/>
    <property type="match status" value="1"/>
</dbReference>
<protein>
    <recommendedName>
        <fullName evidence="3">Reverse transcriptase (RNA-dependent DNA polymerase)</fullName>
    </recommendedName>
</protein>
<dbReference type="InterPro" id="IPR036526">
    <property type="entry name" value="C-N_Hydrolase_sf"/>
</dbReference>
<evidence type="ECO:0000313" key="1">
    <source>
        <dbReference type="EMBL" id="TWI83274.1"/>
    </source>
</evidence>
<reference evidence="1 2" key="1">
    <citation type="journal article" date="2015" name="Stand. Genomic Sci.">
        <title>Genomic Encyclopedia of Bacterial and Archaeal Type Strains, Phase III: the genomes of soil and plant-associated and newly described type strains.</title>
        <authorList>
            <person name="Whitman W.B."/>
            <person name="Woyke T."/>
            <person name="Klenk H.P."/>
            <person name="Zhou Y."/>
            <person name="Lilburn T.G."/>
            <person name="Beck B.J."/>
            <person name="De Vos P."/>
            <person name="Vandamme P."/>
            <person name="Eisen J.A."/>
            <person name="Garrity G."/>
            <person name="Hugenholtz P."/>
            <person name="Kyrpides N.C."/>
        </authorList>
    </citation>
    <scope>NUCLEOTIDE SEQUENCE [LARGE SCALE GENOMIC DNA]</scope>
    <source>
        <strain evidence="1 2">CGMCC 1.7271</strain>
    </source>
</reference>
<dbReference type="AlphaFoldDB" id="A0A562SQI5"/>
<dbReference type="EMBL" id="VLLE01000003">
    <property type="protein sequence ID" value="TWI83274.1"/>
    <property type="molecule type" value="Genomic_DNA"/>
</dbReference>
<dbReference type="OrthoDB" id="9780724at2"/>
<comment type="caution">
    <text evidence="1">The sequence shown here is derived from an EMBL/GenBank/DDBJ whole genome shotgun (WGS) entry which is preliminary data.</text>
</comment>
<dbReference type="Proteomes" id="UP000316167">
    <property type="component" value="Unassembled WGS sequence"/>
</dbReference>